<dbReference type="GO" id="GO:0005829">
    <property type="term" value="C:cytosol"/>
    <property type="evidence" value="ECO:0007669"/>
    <property type="project" value="TreeGrafter"/>
</dbReference>
<accession>A0A7X5V2V3</accession>
<keyword evidence="8" id="KW-1185">Reference proteome</keyword>
<dbReference type="InterPro" id="IPR006140">
    <property type="entry name" value="D-isomer_DH_NAD-bd"/>
</dbReference>
<evidence type="ECO:0000313" key="8">
    <source>
        <dbReference type="Proteomes" id="UP000564677"/>
    </source>
</evidence>
<dbReference type="Pfam" id="PF00389">
    <property type="entry name" value="2-Hacid_dh"/>
    <property type="match status" value="1"/>
</dbReference>
<dbReference type="RefSeq" id="WP_167301218.1">
    <property type="nucleotide sequence ID" value="NZ_CP170557.1"/>
</dbReference>
<evidence type="ECO:0000256" key="4">
    <source>
        <dbReference type="RuleBase" id="RU003719"/>
    </source>
</evidence>
<comment type="caution">
    <text evidence="7">The sequence shown here is derived from an EMBL/GenBank/DDBJ whole genome shotgun (WGS) entry which is preliminary data.</text>
</comment>
<comment type="similarity">
    <text evidence="4">Belongs to the D-isomer specific 2-hydroxyacid dehydrogenase family.</text>
</comment>
<evidence type="ECO:0000256" key="2">
    <source>
        <dbReference type="ARBA" id="ARBA00023002"/>
    </source>
</evidence>
<evidence type="ECO:0000313" key="7">
    <source>
        <dbReference type="EMBL" id="NIJ66894.1"/>
    </source>
</evidence>
<keyword evidence="2 4" id="KW-0560">Oxidoreductase</keyword>
<protein>
    <submittedName>
        <fullName evidence="7">Lactate dehydrogenase-like 2-hydroxyacid dehydrogenase</fullName>
    </submittedName>
</protein>
<dbReference type="Pfam" id="PF02826">
    <property type="entry name" value="2-Hacid_dh_C"/>
    <property type="match status" value="1"/>
</dbReference>
<name>A0A7X5V2V3_9SPHN</name>
<sequence length="309" mass="31958">MAGPDLLLATPIPAPLRAALAERFTLHEGDPPPGIRAVVGGGAMKIDAALLARLPALEIVAIHGVGHDRLDLDALDARGICVTTTAGALTEDVADQAIALMLAVQRRVAANDALVRGGGWAAPLGRRASGRRIGIFGLGRIGHAIALRAAPFAGALLYCARAEKPVPWHFVPDIAALAEASEVLILAAPGGPETDRIVDAGVLDRLGPDGVLINIARGSLVDQDALIAALAEQRIAGAGLDVFAQEPNVPEALRTRDTVVLAPHQGSATGEGRAEMRDLVLANLDAHFAGRPLPTPLIRPVSHDARPGR</sequence>
<dbReference type="GO" id="GO:0051287">
    <property type="term" value="F:NAD binding"/>
    <property type="evidence" value="ECO:0007669"/>
    <property type="project" value="InterPro"/>
</dbReference>
<dbReference type="PANTHER" id="PTHR10996:SF178">
    <property type="entry name" value="2-HYDROXYACID DEHYDROGENASE YGL185C-RELATED"/>
    <property type="match status" value="1"/>
</dbReference>
<dbReference type="GO" id="GO:0030267">
    <property type="term" value="F:glyoxylate reductase (NADPH) activity"/>
    <property type="evidence" value="ECO:0007669"/>
    <property type="project" value="TreeGrafter"/>
</dbReference>
<dbReference type="Gene3D" id="3.40.50.720">
    <property type="entry name" value="NAD(P)-binding Rossmann-like Domain"/>
    <property type="match status" value="2"/>
</dbReference>
<dbReference type="Proteomes" id="UP000564677">
    <property type="component" value="Unassembled WGS sequence"/>
</dbReference>
<dbReference type="FunFam" id="3.40.50.720:FF:000213">
    <property type="entry name" value="Putative 2-hydroxyacid dehydrogenase"/>
    <property type="match status" value="1"/>
</dbReference>
<evidence type="ECO:0000256" key="3">
    <source>
        <dbReference type="ARBA" id="ARBA00023027"/>
    </source>
</evidence>
<keyword evidence="1" id="KW-0521">NADP</keyword>
<gene>
    <name evidence="7" type="ORF">FHR20_003872</name>
</gene>
<feature type="domain" description="D-isomer specific 2-hydroxyacid dehydrogenase catalytic" evidence="5">
    <location>
        <begin position="34"/>
        <end position="296"/>
    </location>
</feature>
<feature type="domain" description="D-isomer specific 2-hydroxyacid dehydrogenase NAD-binding" evidence="6">
    <location>
        <begin position="98"/>
        <end position="266"/>
    </location>
</feature>
<dbReference type="InterPro" id="IPR006139">
    <property type="entry name" value="D-isomer_2_OHA_DH_cat_dom"/>
</dbReference>
<evidence type="ECO:0000259" key="5">
    <source>
        <dbReference type="Pfam" id="PF00389"/>
    </source>
</evidence>
<proteinExistence type="inferred from homology"/>
<dbReference type="CDD" id="cd12156">
    <property type="entry name" value="HPPR"/>
    <property type="match status" value="1"/>
</dbReference>
<dbReference type="InterPro" id="IPR050223">
    <property type="entry name" value="D-isomer_2-hydroxyacid_DH"/>
</dbReference>
<evidence type="ECO:0000256" key="1">
    <source>
        <dbReference type="ARBA" id="ARBA00022857"/>
    </source>
</evidence>
<dbReference type="GO" id="GO:0016618">
    <property type="term" value="F:hydroxypyruvate reductase [NAD(P)H] activity"/>
    <property type="evidence" value="ECO:0007669"/>
    <property type="project" value="TreeGrafter"/>
</dbReference>
<keyword evidence="3" id="KW-0520">NAD</keyword>
<organism evidence="7 8">
    <name type="scientific">Sphingomonas leidyi</name>
    <dbReference type="NCBI Taxonomy" id="68569"/>
    <lineage>
        <taxon>Bacteria</taxon>
        <taxon>Pseudomonadati</taxon>
        <taxon>Pseudomonadota</taxon>
        <taxon>Alphaproteobacteria</taxon>
        <taxon>Sphingomonadales</taxon>
        <taxon>Sphingomonadaceae</taxon>
        <taxon>Sphingomonas</taxon>
    </lineage>
</organism>
<dbReference type="EMBL" id="JAASQV010000005">
    <property type="protein sequence ID" value="NIJ66894.1"/>
    <property type="molecule type" value="Genomic_DNA"/>
</dbReference>
<reference evidence="7 8" key="1">
    <citation type="submission" date="2020-03" db="EMBL/GenBank/DDBJ databases">
        <title>Genomic Encyclopedia of Type Strains, Phase IV (KMG-IV): sequencing the most valuable type-strain genomes for metagenomic binning, comparative biology and taxonomic classification.</title>
        <authorList>
            <person name="Goeker M."/>
        </authorList>
    </citation>
    <scope>NUCLEOTIDE SEQUENCE [LARGE SCALE GENOMIC DNA]</scope>
    <source>
        <strain evidence="7 8">DSM 4733</strain>
    </source>
</reference>
<evidence type="ECO:0000259" key="6">
    <source>
        <dbReference type="Pfam" id="PF02826"/>
    </source>
</evidence>
<dbReference type="AlphaFoldDB" id="A0A7X5V2V3"/>
<dbReference type="PANTHER" id="PTHR10996">
    <property type="entry name" value="2-HYDROXYACID DEHYDROGENASE-RELATED"/>
    <property type="match status" value="1"/>
</dbReference>
<dbReference type="SUPFAM" id="SSF51735">
    <property type="entry name" value="NAD(P)-binding Rossmann-fold domains"/>
    <property type="match status" value="1"/>
</dbReference>
<dbReference type="SUPFAM" id="SSF52283">
    <property type="entry name" value="Formate/glycerate dehydrogenase catalytic domain-like"/>
    <property type="match status" value="1"/>
</dbReference>
<dbReference type="InterPro" id="IPR036291">
    <property type="entry name" value="NAD(P)-bd_dom_sf"/>
</dbReference>